<evidence type="ECO:0000313" key="7">
    <source>
        <dbReference type="Proteomes" id="UP000515163"/>
    </source>
</evidence>
<dbReference type="RefSeq" id="XP_031551135.1">
    <property type="nucleotide sequence ID" value="XM_031695275.1"/>
</dbReference>
<dbReference type="Gene3D" id="2.60.40.10">
    <property type="entry name" value="Immunoglobulins"/>
    <property type="match status" value="2"/>
</dbReference>
<dbReference type="InterPro" id="IPR036116">
    <property type="entry name" value="FN3_sf"/>
</dbReference>
<dbReference type="GO" id="GO:0009897">
    <property type="term" value="C:external side of plasma membrane"/>
    <property type="evidence" value="ECO:0007669"/>
    <property type="project" value="TreeGrafter"/>
</dbReference>
<keyword evidence="5" id="KW-0325">Glycoprotein</keyword>
<dbReference type="PANTHER" id="PTHR23036:SF151">
    <property type="entry name" value="FIBRONECTIN TYPE-III DOMAIN-CONTAINING PROTEIN"/>
    <property type="match status" value="1"/>
</dbReference>
<keyword evidence="1" id="KW-0732">Signal</keyword>
<sequence length="361" mass="39469">MTDYKFRVLAYSYIGNGISGPAVVIRTSGYGTLLAPQTVVAYKQDAQRIVVEWCCISSCIYLSSITTESSHVLIDGLLPFTSYGVSVTSLNDQGEGASSPEVVVATDESVPSAPPANVRVRDLISTSTIQVDWDPVPIEYANGKVLGYHLTYQEKVGFSNFDVQKPTMSRQYSEEKTDVILQDLTPFTTYKIQVRAFTRKGDGAPSSPINAGTCNCPRDLYTNWASYPPYVNSSLPDGLIGGIFGSFFIKMITDICGTCLNGHGVTSVHFDNDVTGFSLKKETPNEVKSSISDKSHLSFPVNDYVNEEHEFVPIVKSPGIAFITLKDTDNSHDSVLMNIVFQCWPIVVMCLAMPYLAAIVV</sequence>
<protein>
    <submittedName>
        <fullName evidence="8">Receptor-type tyrosine-protein phosphatase F-like</fullName>
    </submittedName>
</protein>
<proteinExistence type="predicted"/>
<evidence type="ECO:0000256" key="1">
    <source>
        <dbReference type="ARBA" id="ARBA00022729"/>
    </source>
</evidence>
<reference evidence="8" key="1">
    <citation type="submission" date="2025-08" db="UniProtKB">
        <authorList>
            <consortium name="RefSeq"/>
        </authorList>
    </citation>
    <scope>IDENTIFICATION</scope>
    <source>
        <tissue evidence="8">Tentacle</tissue>
    </source>
</reference>
<dbReference type="InterPro" id="IPR013783">
    <property type="entry name" value="Ig-like_fold"/>
</dbReference>
<dbReference type="AlphaFoldDB" id="A0A6P8HEZ6"/>
<gene>
    <name evidence="8" type="primary">LOC116288479</name>
</gene>
<dbReference type="FunFam" id="2.60.40.10:FF:000028">
    <property type="entry name" value="Neuronal cell adhesion molecule"/>
    <property type="match status" value="1"/>
</dbReference>
<keyword evidence="4" id="KW-0675">Receptor</keyword>
<feature type="domain" description="Fibronectin type-III" evidence="6">
    <location>
        <begin position="114"/>
        <end position="219"/>
    </location>
</feature>
<keyword evidence="2" id="KW-0677">Repeat</keyword>
<evidence type="ECO:0000259" key="6">
    <source>
        <dbReference type="PROSITE" id="PS50853"/>
    </source>
</evidence>
<dbReference type="SUPFAM" id="SSF49265">
    <property type="entry name" value="Fibronectin type III"/>
    <property type="match status" value="1"/>
</dbReference>
<dbReference type="PANTHER" id="PTHR23036">
    <property type="entry name" value="CYTOKINE RECEPTOR"/>
    <property type="match status" value="1"/>
</dbReference>
<evidence type="ECO:0000256" key="4">
    <source>
        <dbReference type="ARBA" id="ARBA00023170"/>
    </source>
</evidence>
<evidence type="ECO:0000256" key="2">
    <source>
        <dbReference type="ARBA" id="ARBA00022737"/>
    </source>
</evidence>
<keyword evidence="3" id="KW-1015">Disulfide bond</keyword>
<name>A0A6P8HEZ6_ACTTE</name>
<dbReference type="CDD" id="cd00063">
    <property type="entry name" value="FN3"/>
    <property type="match status" value="2"/>
</dbReference>
<dbReference type="PROSITE" id="PS50853">
    <property type="entry name" value="FN3"/>
    <property type="match status" value="1"/>
</dbReference>
<dbReference type="GO" id="GO:0043235">
    <property type="term" value="C:receptor complex"/>
    <property type="evidence" value="ECO:0007669"/>
    <property type="project" value="TreeGrafter"/>
</dbReference>
<evidence type="ECO:0000313" key="8">
    <source>
        <dbReference type="RefSeq" id="XP_031551135.1"/>
    </source>
</evidence>
<keyword evidence="7" id="KW-1185">Reference proteome</keyword>
<dbReference type="Pfam" id="PF00041">
    <property type="entry name" value="fn3"/>
    <property type="match status" value="1"/>
</dbReference>
<dbReference type="GO" id="GO:0019955">
    <property type="term" value="F:cytokine binding"/>
    <property type="evidence" value="ECO:0007669"/>
    <property type="project" value="TreeGrafter"/>
</dbReference>
<dbReference type="SMART" id="SM00060">
    <property type="entry name" value="FN3"/>
    <property type="match status" value="2"/>
</dbReference>
<dbReference type="GO" id="GO:0004896">
    <property type="term" value="F:cytokine receptor activity"/>
    <property type="evidence" value="ECO:0007669"/>
    <property type="project" value="TreeGrafter"/>
</dbReference>
<dbReference type="KEGG" id="aten:116288479"/>
<dbReference type="Proteomes" id="UP000515163">
    <property type="component" value="Unplaced"/>
</dbReference>
<dbReference type="InterPro" id="IPR003961">
    <property type="entry name" value="FN3_dom"/>
</dbReference>
<accession>A0A6P8HEZ6</accession>
<dbReference type="InterPro" id="IPR050379">
    <property type="entry name" value="Type-I_Cytokine_Rcpt"/>
</dbReference>
<evidence type="ECO:0000256" key="3">
    <source>
        <dbReference type="ARBA" id="ARBA00023157"/>
    </source>
</evidence>
<evidence type="ECO:0000256" key="5">
    <source>
        <dbReference type="ARBA" id="ARBA00023180"/>
    </source>
</evidence>
<feature type="non-terminal residue" evidence="8">
    <location>
        <position position="361"/>
    </location>
</feature>
<dbReference type="OrthoDB" id="5979464at2759"/>
<dbReference type="InParanoid" id="A0A6P8HEZ6"/>
<dbReference type="GeneID" id="116288479"/>
<organism evidence="7 8">
    <name type="scientific">Actinia tenebrosa</name>
    <name type="common">Australian red waratah sea anemone</name>
    <dbReference type="NCBI Taxonomy" id="6105"/>
    <lineage>
        <taxon>Eukaryota</taxon>
        <taxon>Metazoa</taxon>
        <taxon>Cnidaria</taxon>
        <taxon>Anthozoa</taxon>
        <taxon>Hexacorallia</taxon>
        <taxon>Actiniaria</taxon>
        <taxon>Actiniidae</taxon>
        <taxon>Actinia</taxon>
    </lineage>
</organism>